<dbReference type="EMBL" id="CAXDID020000010">
    <property type="protein sequence ID" value="CAL5979122.1"/>
    <property type="molecule type" value="Genomic_DNA"/>
</dbReference>
<dbReference type="SUPFAM" id="SSF52058">
    <property type="entry name" value="L domain-like"/>
    <property type="match status" value="1"/>
</dbReference>
<sequence length="206" mass="23455">MMMIVQIQSRLVYMEPQCVGLSQQDILLSIYNQQNGTQWINATNWGNTNISICMWAGVTCVNNIVLELDMEGFGLVGQLAEQIFCLASLQKLNIRQNQMNSSISTGLCQLFNLIILDAQQAGLVGSIPQCICNMTNVQSLQFSENSFIGQQQVDHLHIKYCDYCIRFSLLYHNYLNDVTNSAKSLQITQQLMHKLKYLVIQYYQHG</sequence>
<evidence type="ECO:0000313" key="1">
    <source>
        <dbReference type="EMBL" id="CAL5979122.1"/>
    </source>
</evidence>
<dbReference type="PANTHER" id="PTHR48054">
    <property type="entry name" value="RECEPTOR KINASE-LIKE PROTEIN XA21"/>
    <property type="match status" value="1"/>
</dbReference>
<protein>
    <submittedName>
        <fullName evidence="1">Cyst_wall protein</fullName>
    </submittedName>
</protein>
<dbReference type="Proteomes" id="UP001642409">
    <property type="component" value="Unassembled WGS sequence"/>
</dbReference>
<accession>A0ABP1GWZ9</accession>
<keyword evidence="2" id="KW-1185">Reference proteome</keyword>
<name>A0ABP1GWZ9_9EUKA</name>
<gene>
    <name evidence="1" type="ORF">HINF_LOCUS5269</name>
</gene>
<proteinExistence type="predicted"/>
<dbReference type="PANTHER" id="PTHR48054:SF82">
    <property type="entry name" value="LRR RECEPTOR-LIKE SERINE_THREONINE-PROTEIN KINASE FLS2"/>
    <property type="match status" value="1"/>
</dbReference>
<evidence type="ECO:0000313" key="2">
    <source>
        <dbReference type="Proteomes" id="UP001642409"/>
    </source>
</evidence>
<comment type="caution">
    <text evidence="1">The sequence shown here is derived from an EMBL/GenBank/DDBJ whole genome shotgun (WGS) entry which is preliminary data.</text>
</comment>
<organism evidence="1 2">
    <name type="scientific">Hexamita inflata</name>
    <dbReference type="NCBI Taxonomy" id="28002"/>
    <lineage>
        <taxon>Eukaryota</taxon>
        <taxon>Metamonada</taxon>
        <taxon>Diplomonadida</taxon>
        <taxon>Hexamitidae</taxon>
        <taxon>Hexamitinae</taxon>
        <taxon>Hexamita</taxon>
    </lineage>
</organism>
<dbReference type="InterPro" id="IPR032675">
    <property type="entry name" value="LRR_dom_sf"/>
</dbReference>
<reference evidence="1 2" key="1">
    <citation type="submission" date="2024-07" db="EMBL/GenBank/DDBJ databases">
        <authorList>
            <person name="Akdeniz Z."/>
        </authorList>
    </citation>
    <scope>NUCLEOTIDE SEQUENCE [LARGE SCALE GENOMIC DNA]</scope>
</reference>
<dbReference type="Gene3D" id="3.80.10.10">
    <property type="entry name" value="Ribonuclease Inhibitor"/>
    <property type="match status" value="1"/>
</dbReference>
<dbReference type="InterPro" id="IPR052592">
    <property type="entry name" value="LRR-RLK"/>
</dbReference>